<gene>
    <name evidence="1" type="ORF">V5N11_026461</name>
</gene>
<comment type="caution">
    <text evidence="1">The sequence shown here is derived from an EMBL/GenBank/DDBJ whole genome shotgun (WGS) entry which is preliminary data.</text>
</comment>
<reference evidence="1 2" key="1">
    <citation type="submission" date="2024-04" db="EMBL/GenBank/DDBJ databases">
        <title>Genome assembly C_amara_ONT_v2.</title>
        <authorList>
            <person name="Yant L."/>
            <person name="Moore C."/>
            <person name="Slenker M."/>
        </authorList>
    </citation>
    <scope>NUCLEOTIDE SEQUENCE [LARGE SCALE GENOMIC DNA]</scope>
    <source>
        <tissue evidence="1">Leaf</tissue>
    </source>
</reference>
<evidence type="ECO:0000313" key="1">
    <source>
        <dbReference type="EMBL" id="KAL1213201.1"/>
    </source>
</evidence>
<accession>A0ABD1B416</accession>
<dbReference type="PANTHER" id="PTHR34222">
    <property type="entry name" value="GAG_PRE-INTEGRS DOMAIN-CONTAINING PROTEIN"/>
    <property type="match status" value="1"/>
</dbReference>
<name>A0ABD1B416_CARAN</name>
<keyword evidence="2" id="KW-1185">Reference proteome</keyword>
<evidence type="ECO:0000313" key="2">
    <source>
        <dbReference type="Proteomes" id="UP001558713"/>
    </source>
</evidence>
<dbReference type="AlphaFoldDB" id="A0ABD1B416"/>
<dbReference type="PANTHER" id="PTHR34222:SF28">
    <property type="entry name" value="CCHC-TYPE DOMAIN-CONTAINING PROTEIN"/>
    <property type="match status" value="1"/>
</dbReference>
<organism evidence="1 2">
    <name type="scientific">Cardamine amara subsp. amara</name>
    <dbReference type="NCBI Taxonomy" id="228776"/>
    <lineage>
        <taxon>Eukaryota</taxon>
        <taxon>Viridiplantae</taxon>
        <taxon>Streptophyta</taxon>
        <taxon>Embryophyta</taxon>
        <taxon>Tracheophyta</taxon>
        <taxon>Spermatophyta</taxon>
        <taxon>Magnoliopsida</taxon>
        <taxon>eudicotyledons</taxon>
        <taxon>Gunneridae</taxon>
        <taxon>Pentapetalae</taxon>
        <taxon>rosids</taxon>
        <taxon>malvids</taxon>
        <taxon>Brassicales</taxon>
        <taxon>Brassicaceae</taxon>
        <taxon>Cardamineae</taxon>
        <taxon>Cardamine</taxon>
    </lineage>
</organism>
<proteinExistence type="predicted"/>
<protein>
    <recommendedName>
        <fullName evidence="3">Retrotransposon gag domain-containing protein</fullName>
    </recommendedName>
</protein>
<dbReference type="EMBL" id="JBANAX010000349">
    <property type="protein sequence ID" value="KAL1213201.1"/>
    <property type="molecule type" value="Genomic_DNA"/>
</dbReference>
<sequence length="125" mass="14333">MWQSLKGRFSVTDATRLHQLHADITACKQEGDTVEIYFAKLKVLWDDLADLAKGFACYYGSSSCASMVKYENHLEKIRIHQFLMGLNTIRFGTARSNLLRRGTDLNLDAVYSQITQEECHLNVMR</sequence>
<dbReference type="Proteomes" id="UP001558713">
    <property type="component" value="Unassembled WGS sequence"/>
</dbReference>
<evidence type="ECO:0008006" key="3">
    <source>
        <dbReference type="Google" id="ProtNLM"/>
    </source>
</evidence>